<dbReference type="PANTHER" id="PTHR14119">
    <property type="entry name" value="HYDROLASE"/>
    <property type="match status" value="1"/>
</dbReference>
<evidence type="ECO:0000313" key="3">
    <source>
        <dbReference type="Proteomes" id="UP000029999"/>
    </source>
</evidence>
<dbReference type="PANTHER" id="PTHR14119:SF3">
    <property type="entry name" value="ISOCHORISMATASE DOMAIN-CONTAINING PROTEIN 2"/>
    <property type="match status" value="1"/>
</dbReference>
<dbReference type="GO" id="GO:0008908">
    <property type="term" value="F:isochorismatase activity"/>
    <property type="evidence" value="ECO:0007669"/>
    <property type="project" value="UniProtKB-EC"/>
</dbReference>
<dbReference type="InterPro" id="IPR000868">
    <property type="entry name" value="Isochorismatase-like_dom"/>
</dbReference>
<keyword evidence="2" id="KW-0378">Hydrolase</keyword>
<feature type="domain" description="Isochorismatase-like" evidence="1">
    <location>
        <begin position="14"/>
        <end position="165"/>
    </location>
</feature>
<dbReference type="AlphaFoldDB" id="A0A0A0BHR7"/>
<dbReference type="EMBL" id="JRQD01000002">
    <property type="protein sequence ID" value="KGM07202.1"/>
    <property type="molecule type" value="Genomic_DNA"/>
</dbReference>
<dbReference type="CDD" id="cd01012">
    <property type="entry name" value="YcaC_related"/>
    <property type="match status" value="1"/>
</dbReference>
<dbReference type="SUPFAM" id="SSF52499">
    <property type="entry name" value="Isochorismatase-like hydrolases"/>
    <property type="match status" value="1"/>
</dbReference>
<dbReference type="Proteomes" id="UP000029999">
    <property type="component" value="Unassembled WGS sequence"/>
</dbReference>
<proteinExistence type="predicted"/>
<dbReference type="InterPro" id="IPR050993">
    <property type="entry name" value="Isochorismatase_domain"/>
</dbReference>
<organism evidence="2 3">
    <name type="scientific">Methylophaga thiooxydans</name>
    <dbReference type="NCBI Taxonomy" id="392484"/>
    <lineage>
        <taxon>Bacteria</taxon>
        <taxon>Pseudomonadati</taxon>
        <taxon>Pseudomonadota</taxon>
        <taxon>Gammaproteobacteria</taxon>
        <taxon>Thiotrichales</taxon>
        <taxon>Piscirickettsiaceae</taxon>
        <taxon>Methylophaga</taxon>
    </lineage>
</organism>
<name>A0A0A0BHR7_9GAMM</name>
<dbReference type="Gene3D" id="3.40.50.850">
    <property type="entry name" value="Isochorismatase-like"/>
    <property type="match status" value="1"/>
</dbReference>
<reference evidence="2 3" key="1">
    <citation type="submission" date="2014-09" db="EMBL/GenBank/DDBJ databases">
        <authorList>
            <person name="Grob C."/>
            <person name="Taubert M."/>
            <person name="Howat A.M."/>
            <person name="Burns O.J."/>
            <person name="Dixon J.L."/>
            <person name="Chen Y."/>
            <person name="Murrell J.C."/>
        </authorList>
    </citation>
    <scope>NUCLEOTIDE SEQUENCE [LARGE SCALE GENOMIC DNA]</scope>
    <source>
        <strain evidence="2">L4</strain>
    </source>
</reference>
<evidence type="ECO:0000313" key="2">
    <source>
        <dbReference type="EMBL" id="KGM07202.1"/>
    </source>
</evidence>
<protein>
    <submittedName>
        <fullName evidence="2">Isochorismatase</fullName>
        <ecNumber evidence="2">3.3.2.1</ecNumber>
    </submittedName>
</protein>
<dbReference type="STRING" id="392484.LP43_0811"/>
<evidence type="ECO:0000259" key="1">
    <source>
        <dbReference type="Pfam" id="PF00857"/>
    </source>
</evidence>
<comment type="caution">
    <text evidence="2">The sequence shown here is derived from an EMBL/GenBank/DDBJ whole genome shotgun (WGS) entry which is preliminary data.</text>
</comment>
<dbReference type="InterPro" id="IPR036380">
    <property type="entry name" value="Isochorismatase-like_sf"/>
</dbReference>
<dbReference type="EC" id="3.3.2.1" evidence="2"/>
<dbReference type="RefSeq" id="WP_052093937.1">
    <property type="nucleotide sequence ID" value="NZ_JADFAB010000008.1"/>
</dbReference>
<gene>
    <name evidence="2" type="ORF">LP43_0811</name>
</gene>
<sequence>MHTNMSVADSQTSTLMVIDIQERLTSSMPAGVRDRVIEQVSVLLTAAESLAIPVLVTEQYPKGLGPTEKALLNKLPNNTPVIEKTSFSLVKAESVIESLQQSGRKQVFLVGMETHICVLQTALDLLKQGYEVFVVEDAVSSRAKGNQFNALQRLRLAGAVITNVESLLFEWLGDAKHPAFKQLAKLIV</sequence>
<dbReference type="Pfam" id="PF00857">
    <property type="entry name" value="Isochorismatase"/>
    <property type="match status" value="1"/>
</dbReference>
<accession>A0A0A0BHR7</accession>